<sequence>VPRLIDALSGAGAHRGQDVPARAIDTGKTENLHRNTVRASKIKPRLLGS</sequence>
<organism evidence="1">
    <name type="scientific">marine metagenome</name>
    <dbReference type="NCBI Taxonomy" id="408172"/>
    <lineage>
        <taxon>unclassified sequences</taxon>
        <taxon>metagenomes</taxon>
        <taxon>ecological metagenomes</taxon>
    </lineage>
</organism>
<feature type="non-terminal residue" evidence="1">
    <location>
        <position position="49"/>
    </location>
</feature>
<gene>
    <name evidence="1" type="ORF">METZ01_LOCUS303945</name>
</gene>
<reference evidence="1" key="1">
    <citation type="submission" date="2018-05" db="EMBL/GenBank/DDBJ databases">
        <authorList>
            <person name="Lanie J.A."/>
            <person name="Ng W.-L."/>
            <person name="Kazmierczak K.M."/>
            <person name="Andrzejewski T.M."/>
            <person name="Davidsen T.M."/>
            <person name="Wayne K.J."/>
            <person name="Tettelin H."/>
            <person name="Glass J.I."/>
            <person name="Rusch D."/>
            <person name="Podicherti R."/>
            <person name="Tsui H.-C.T."/>
            <person name="Winkler M.E."/>
        </authorList>
    </citation>
    <scope>NUCLEOTIDE SEQUENCE</scope>
</reference>
<proteinExistence type="predicted"/>
<accession>A0A382MUT0</accession>
<dbReference type="AlphaFoldDB" id="A0A382MUT0"/>
<protein>
    <submittedName>
        <fullName evidence="1">Uncharacterized protein</fullName>
    </submittedName>
</protein>
<feature type="non-terminal residue" evidence="1">
    <location>
        <position position="1"/>
    </location>
</feature>
<name>A0A382MUT0_9ZZZZ</name>
<evidence type="ECO:0000313" key="1">
    <source>
        <dbReference type="EMBL" id="SVC51091.1"/>
    </source>
</evidence>
<dbReference type="EMBL" id="UINC01095199">
    <property type="protein sequence ID" value="SVC51091.1"/>
    <property type="molecule type" value="Genomic_DNA"/>
</dbReference>